<proteinExistence type="predicted"/>
<name>A0ABR1CVC0_NECAM</name>
<protein>
    <submittedName>
        <fullName evidence="1">Uncharacterized protein</fullName>
    </submittedName>
</protein>
<dbReference type="EMBL" id="JAVFWL010000003">
    <property type="protein sequence ID" value="KAK6741101.1"/>
    <property type="molecule type" value="Genomic_DNA"/>
</dbReference>
<keyword evidence="2" id="KW-1185">Reference proteome</keyword>
<evidence type="ECO:0000313" key="1">
    <source>
        <dbReference type="EMBL" id="KAK6741101.1"/>
    </source>
</evidence>
<sequence>MKQTYLQYERTLTIQRFWARLSAQRCFEPPSLHGLPSANPQRTPFNVFGHDRAEPTAETTLLHYIKHTTLLACITCKISGCGTKATRENQLIAAASFRGPIIMFIAFYSHLLQLHLSRSWITSHNATSSAIERRSRHLRRQEHVGPQFISETIPYTKKVMISTYGSRLVSFHQSYLCRAVSSDRLRILTVMSMQAMFRTLCTTGESSINFSECSDHGFF</sequence>
<gene>
    <name evidence="1" type="primary">Necator_chrIII.g9906</name>
    <name evidence="1" type="ORF">RB195_009141</name>
</gene>
<comment type="caution">
    <text evidence="1">The sequence shown here is derived from an EMBL/GenBank/DDBJ whole genome shotgun (WGS) entry which is preliminary data.</text>
</comment>
<organism evidence="1 2">
    <name type="scientific">Necator americanus</name>
    <name type="common">Human hookworm</name>
    <dbReference type="NCBI Taxonomy" id="51031"/>
    <lineage>
        <taxon>Eukaryota</taxon>
        <taxon>Metazoa</taxon>
        <taxon>Ecdysozoa</taxon>
        <taxon>Nematoda</taxon>
        <taxon>Chromadorea</taxon>
        <taxon>Rhabditida</taxon>
        <taxon>Rhabditina</taxon>
        <taxon>Rhabditomorpha</taxon>
        <taxon>Strongyloidea</taxon>
        <taxon>Ancylostomatidae</taxon>
        <taxon>Bunostominae</taxon>
        <taxon>Necator</taxon>
    </lineage>
</organism>
<evidence type="ECO:0000313" key="2">
    <source>
        <dbReference type="Proteomes" id="UP001303046"/>
    </source>
</evidence>
<dbReference type="Proteomes" id="UP001303046">
    <property type="component" value="Unassembled WGS sequence"/>
</dbReference>
<reference evidence="1 2" key="1">
    <citation type="submission" date="2023-08" db="EMBL/GenBank/DDBJ databases">
        <title>A Necator americanus chromosomal reference genome.</title>
        <authorList>
            <person name="Ilik V."/>
            <person name="Petrzelkova K.J."/>
            <person name="Pardy F."/>
            <person name="Fuh T."/>
            <person name="Niatou-Singa F.S."/>
            <person name="Gouil Q."/>
            <person name="Baker L."/>
            <person name="Ritchie M.E."/>
            <person name="Jex A.R."/>
            <person name="Gazzola D."/>
            <person name="Li H."/>
            <person name="Toshio Fujiwara R."/>
            <person name="Zhan B."/>
            <person name="Aroian R.V."/>
            <person name="Pafco B."/>
            <person name="Schwarz E.M."/>
        </authorList>
    </citation>
    <scope>NUCLEOTIDE SEQUENCE [LARGE SCALE GENOMIC DNA]</scope>
    <source>
        <strain evidence="1 2">Aroian</strain>
        <tissue evidence="1">Whole animal</tissue>
    </source>
</reference>
<accession>A0ABR1CVC0</accession>